<feature type="region of interest" description="Disordered" evidence="5">
    <location>
        <begin position="38"/>
        <end position="59"/>
    </location>
</feature>
<comment type="similarity">
    <text evidence="2">Belongs to the EARLY FLOWERING 4 family.</text>
</comment>
<organism evidence="7 8">
    <name type="scientific">Brassica carinata</name>
    <name type="common">Ethiopian mustard</name>
    <name type="synonym">Abyssinian cabbage</name>
    <dbReference type="NCBI Taxonomy" id="52824"/>
    <lineage>
        <taxon>Eukaryota</taxon>
        <taxon>Viridiplantae</taxon>
        <taxon>Streptophyta</taxon>
        <taxon>Embryophyta</taxon>
        <taxon>Tracheophyta</taxon>
        <taxon>Spermatophyta</taxon>
        <taxon>Magnoliopsida</taxon>
        <taxon>eudicotyledons</taxon>
        <taxon>Gunneridae</taxon>
        <taxon>Pentapetalae</taxon>
        <taxon>rosids</taxon>
        <taxon>malvids</taxon>
        <taxon>Brassicales</taxon>
        <taxon>Brassicaceae</taxon>
        <taxon>Brassiceae</taxon>
        <taxon>Brassica</taxon>
    </lineage>
</organism>
<reference evidence="7 8" key="1">
    <citation type="submission" date="2020-02" db="EMBL/GenBank/DDBJ databases">
        <authorList>
            <person name="Ma Q."/>
            <person name="Huang Y."/>
            <person name="Song X."/>
            <person name="Pei D."/>
        </authorList>
    </citation>
    <scope>NUCLEOTIDE SEQUENCE [LARGE SCALE GENOMIC DNA]</scope>
    <source>
        <strain evidence="7">Sxm20200214</strain>
        <tissue evidence="7">Leaf</tissue>
    </source>
</reference>
<dbReference type="OrthoDB" id="1895690at2759"/>
<dbReference type="GO" id="GO:0009649">
    <property type="term" value="P:entrainment of circadian clock"/>
    <property type="evidence" value="ECO:0007669"/>
    <property type="project" value="TreeGrafter"/>
</dbReference>
<dbReference type="EMBL" id="JAAMPC010000001">
    <property type="protein sequence ID" value="KAG2332411.1"/>
    <property type="molecule type" value="Genomic_DNA"/>
</dbReference>
<dbReference type="InterPro" id="IPR040462">
    <property type="entry name" value="EARLY_FLOWERING_4"/>
</dbReference>
<comment type="caution">
    <text evidence="7">The sequence shown here is derived from an EMBL/GenBank/DDBJ whole genome shotgun (WGS) entry which is preliminary data.</text>
</comment>
<evidence type="ECO:0000259" key="6">
    <source>
        <dbReference type="Pfam" id="PF07011"/>
    </source>
</evidence>
<dbReference type="Proteomes" id="UP000886595">
    <property type="component" value="Unassembled WGS sequence"/>
</dbReference>
<evidence type="ECO:0000256" key="1">
    <source>
        <dbReference type="ARBA" id="ARBA00004123"/>
    </source>
</evidence>
<protein>
    <recommendedName>
        <fullName evidence="6">Protein EARLY FLOWERING 4 domain-containing protein</fullName>
    </recommendedName>
</protein>
<accession>A0A8X7WMD9</accession>
<gene>
    <name evidence="7" type="ORF">Bca52824_003591</name>
</gene>
<evidence type="ECO:0000313" key="7">
    <source>
        <dbReference type="EMBL" id="KAG2332411.1"/>
    </source>
</evidence>
<keyword evidence="8" id="KW-1185">Reference proteome</keyword>
<keyword evidence="4" id="KW-0539">Nucleus</keyword>
<evidence type="ECO:0000256" key="5">
    <source>
        <dbReference type="SAM" id="MobiDB-lite"/>
    </source>
</evidence>
<evidence type="ECO:0000256" key="3">
    <source>
        <dbReference type="ARBA" id="ARBA00023108"/>
    </source>
</evidence>
<sequence>MHFTSFQFFFFSKRVLFNIQSIRVCEIHALITHVRNGETKRRRNMAEEAEQGGGGEDPAMWENLDRNFRQVQSVLDRNRSLIQQVNDNHQSRMADNMSKNVALIQELNGNISKVVSMYSDINTNFSSAFHGGNNGYDGGGGAGTKAN</sequence>
<evidence type="ECO:0000256" key="4">
    <source>
        <dbReference type="ARBA" id="ARBA00023242"/>
    </source>
</evidence>
<feature type="domain" description="Protein EARLY FLOWERING 4" evidence="6">
    <location>
        <begin position="56"/>
        <end position="135"/>
    </location>
</feature>
<dbReference type="GO" id="GO:0048511">
    <property type="term" value="P:rhythmic process"/>
    <property type="evidence" value="ECO:0007669"/>
    <property type="project" value="UniProtKB-KW"/>
</dbReference>
<dbReference type="PANTHER" id="PTHR33469">
    <property type="entry name" value="PROTEIN ELF4-LIKE 4"/>
    <property type="match status" value="1"/>
</dbReference>
<proteinExistence type="inferred from homology"/>
<dbReference type="Pfam" id="PF07011">
    <property type="entry name" value="Elf4"/>
    <property type="match status" value="1"/>
</dbReference>
<dbReference type="PANTHER" id="PTHR33469:SF5">
    <property type="entry name" value="PROTEIN EARLY FLOWERING 4"/>
    <property type="match status" value="1"/>
</dbReference>
<dbReference type="GO" id="GO:0005634">
    <property type="term" value="C:nucleus"/>
    <property type="evidence" value="ECO:0007669"/>
    <property type="project" value="UniProtKB-SubCell"/>
</dbReference>
<evidence type="ECO:0000256" key="2">
    <source>
        <dbReference type="ARBA" id="ARBA00009514"/>
    </source>
</evidence>
<dbReference type="AlphaFoldDB" id="A0A8X7WMD9"/>
<name>A0A8X7WMD9_BRACI</name>
<comment type="subcellular location">
    <subcellularLocation>
        <location evidence="1">Nucleus</location>
    </subcellularLocation>
</comment>
<evidence type="ECO:0000313" key="8">
    <source>
        <dbReference type="Proteomes" id="UP000886595"/>
    </source>
</evidence>
<dbReference type="GO" id="GO:0042753">
    <property type="term" value="P:positive regulation of circadian rhythm"/>
    <property type="evidence" value="ECO:0007669"/>
    <property type="project" value="InterPro"/>
</dbReference>
<keyword evidence="3" id="KW-0090">Biological rhythms</keyword>
<dbReference type="InterPro" id="IPR009741">
    <property type="entry name" value="EARLY_FLOWERING_4_dom"/>
</dbReference>